<accession>A0A2W4Z6A5</accession>
<keyword evidence="1" id="KW-0472">Membrane</keyword>
<organism evidence="2 3">
    <name type="scientific">Sphingomonas taxi</name>
    <dbReference type="NCBI Taxonomy" id="1549858"/>
    <lineage>
        <taxon>Bacteria</taxon>
        <taxon>Pseudomonadati</taxon>
        <taxon>Pseudomonadota</taxon>
        <taxon>Alphaproteobacteria</taxon>
        <taxon>Sphingomonadales</taxon>
        <taxon>Sphingomonadaceae</taxon>
        <taxon>Sphingomonas</taxon>
    </lineage>
</organism>
<dbReference type="AlphaFoldDB" id="A0A2W4Z6A5"/>
<dbReference type="Pfam" id="PF13801">
    <property type="entry name" value="Metal_resist"/>
    <property type="match status" value="1"/>
</dbReference>
<comment type="caution">
    <text evidence="2">The sequence shown here is derived from an EMBL/GenBank/DDBJ whole genome shotgun (WGS) entry which is preliminary data.</text>
</comment>
<evidence type="ECO:0008006" key="4">
    <source>
        <dbReference type="Google" id="ProtNLM"/>
    </source>
</evidence>
<evidence type="ECO:0000313" key="2">
    <source>
        <dbReference type="EMBL" id="PZO75339.1"/>
    </source>
</evidence>
<reference evidence="2 3" key="1">
    <citation type="submission" date="2017-08" db="EMBL/GenBank/DDBJ databases">
        <title>Infants hospitalized years apart are colonized by the same room-sourced microbial strains.</title>
        <authorList>
            <person name="Brooks B."/>
            <person name="Olm M.R."/>
            <person name="Firek B.A."/>
            <person name="Baker R."/>
            <person name="Thomas B.C."/>
            <person name="Morowitz M.J."/>
            <person name="Banfield J.F."/>
        </authorList>
    </citation>
    <scope>NUCLEOTIDE SEQUENCE [LARGE SCALE GENOMIC DNA]</scope>
    <source>
        <strain evidence="2">S2_018_000_R3_119</strain>
    </source>
</reference>
<keyword evidence="1" id="KW-1133">Transmembrane helix</keyword>
<protein>
    <recommendedName>
        <fullName evidence="4">Periplasmic heavy metal sensor</fullName>
    </recommendedName>
</protein>
<gene>
    <name evidence="2" type="ORF">DI640_04820</name>
</gene>
<name>A0A2W4Z6A5_9SPHN</name>
<dbReference type="EMBL" id="QFMX01000004">
    <property type="protein sequence ID" value="PZO75339.1"/>
    <property type="molecule type" value="Genomic_DNA"/>
</dbReference>
<evidence type="ECO:0000313" key="3">
    <source>
        <dbReference type="Proteomes" id="UP000249555"/>
    </source>
</evidence>
<dbReference type="Proteomes" id="UP000249555">
    <property type="component" value="Unassembled WGS sequence"/>
</dbReference>
<sequence>MTAKLRIGLLVSIILNLFLAGALVAGYASLRTDTRMLNAGSLRIAGAELSAADRRPFRRALRQARRAMRPTIAVSRKAKAEAAALLRQDPVDQAAVLAALDRARTADMAVRAAVERRAVAFAADLPVADRAKLADAVERRAGRAIPGRE</sequence>
<proteinExistence type="predicted"/>
<dbReference type="InterPro" id="IPR025961">
    <property type="entry name" value="Metal_resist"/>
</dbReference>
<feature type="transmembrane region" description="Helical" evidence="1">
    <location>
        <begin position="7"/>
        <end position="28"/>
    </location>
</feature>
<keyword evidence="1" id="KW-0812">Transmembrane</keyword>
<evidence type="ECO:0000256" key="1">
    <source>
        <dbReference type="SAM" id="Phobius"/>
    </source>
</evidence>